<feature type="compositionally biased region" description="Polar residues" evidence="9">
    <location>
        <begin position="633"/>
        <end position="648"/>
    </location>
</feature>
<dbReference type="EC" id="2.7.11.1" evidence="1"/>
<evidence type="ECO:0000256" key="6">
    <source>
        <dbReference type="ARBA" id="ARBA00022840"/>
    </source>
</evidence>
<keyword evidence="3" id="KW-0808">Transferase</keyword>
<organism evidence="11 12">
    <name type="scientific">Glonium stellatum</name>
    <dbReference type="NCBI Taxonomy" id="574774"/>
    <lineage>
        <taxon>Eukaryota</taxon>
        <taxon>Fungi</taxon>
        <taxon>Dikarya</taxon>
        <taxon>Ascomycota</taxon>
        <taxon>Pezizomycotina</taxon>
        <taxon>Dothideomycetes</taxon>
        <taxon>Pleosporomycetidae</taxon>
        <taxon>Gloniales</taxon>
        <taxon>Gloniaceae</taxon>
        <taxon>Glonium</taxon>
    </lineage>
</organism>
<evidence type="ECO:0000256" key="9">
    <source>
        <dbReference type="SAM" id="MobiDB-lite"/>
    </source>
</evidence>
<keyword evidence="12" id="KW-1185">Reference proteome</keyword>
<evidence type="ECO:0000256" key="8">
    <source>
        <dbReference type="ARBA" id="ARBA00048679"/>
    </source>
</evidence>
<dbReference type="OrthoDB" id="5986190at2759"/>
<name>A0A8E2F6L6_9PEZI</name>
<feature type="compositionally biased region" description="Basic and acidic residues" evidence="9">
    <location>
        <begin position="649"/>
        <end position="658"/>
    </location>
</feature>
<dbReference type="Gene3D" id="1.10.510.10">
    <property type="entry name" value="Transferase(Phosphotransferase) domain 1"/>
    <property type="match status" value="1"/>
</dbReference>
<evidence type="ECO:0000256" key="5">
    <source>
        <dbReference type="ARBA" id="ARBA00022777"/>
    </source>
</evidence>
<keyword evidence="5 11" id="KW-0418">Kinase</keyword>
<dbReference type="GO" id="GO:0004674">
    <property type="term" value="F:protein serine/threonine kinase activity"/>
    <property type="evidence" value="ECO:0007669"/>
    <property type="project" value="UniProtKB-KW"/>
</dbReference>
<dbReference type="PROSITE" id="PS50011">
    <property type="entry name" value="PROTEIN_KINASE_DOM"/>
    <property type="match status" value="1"/>
</dbReference>
<feature type="compositionally biased region" description="Low complexity" evidence="9">
    <location>
        <begin position="689"/>
        <end position="702"/>
    </location>
</feature>
<gene>
    <name evidence="11" type="ORF">AOQ84DRAFT_374131</name>
</gene>
<dbReference type="GO" id="GO:0005524">
    <property type="term" value="F:ATP binding"/>
    <property type="evidence" value="ECO:0007669"/>
    <property type="project" value="UniProtKB-KW"/>
</dbReference>
<sequence>MDSAAGIEQMLEDVKVELDEVTQRPDAEAGGFVLEADIKRIWRKSDRLSKLFQFDWALEDCGRALEFIRINLLKVVSILVAIHWRDWSRFNAIFINQPSHRLDKDLPFTSLNDLKQQSFLRSYGKDFYEKQWTFLPIVIEAGKAERHPRERRLPFLRSEYINKGGSATVHKVTITAGYFSSLNAKNDMDFEIARKVVYTQDRFTIETGNLNQLRGCLSSHRRIMINLATIIHDTEHGTTFNILYDLACFDLNEFVHDLPVYQTYIQEHPDHFSTFRDIDFIQEASILADALHFLHHGLWDGAKVGCIHNDLKPDNILVVWLPDRRYPDEVISPVGKWKIADFGISRIKQAKDHEPEEHNLSTSSQYLAPIPPRDLITRFSPDTSRRPPGAYSAPEIEKEGALLEDGRKSDVWSYGCVLTLVLAFALGGSTLVKEFEGQQFQHTVHTHSRFYESTQEGIVLKPTIRNWLLSLAHRFPDRASWISPYVNLVLRMLMINFTDRPSAGEVRNELSRIFRSSPSPSRIGLGISVNRSNRHREEELQAAQLRPNQPNLDSEPHEISFPVPSAPYYRRSQPSVPGTEQAVLGASSGCAETSHEPWEASRISSFSSPSASAVPFTQSGVDPIPILTPSPFERTTSTDPSPNITFRDSSPEIRRDSGLDINPPIVNRFNASVGASMLWPSPPLEHSRSSSLPQSSHTSSASDPPHLRPTPLDERSTFARIGFGKVGGKNYSAGHCVMSPDGDIGVTWNKKHAIIHCLPTLDLKAPGEADSWYPKSPKGDGLSQKVLDTTKGWQIELISIAGSFKTNLKVSVACHLTEDEQNMVSIYKVYPTPLSFYAS</sequence>
<feature type="region of interest" description="Disordered" evidence="9">
    <location>
        <begin position="680"/>
        <end position="714"/>
    </location>
</feature>
<evidence type="ECO:0000313" key="11">
    <source>
        <dbReference type="EMBL" id="OCL11295.1"/>
    </source>
</evidence>
<dbReference type="PANTHER" id="PTHR43671:SF98">
    <property type="entry name" value="SERINE_THREONINE-PROTEIN KINASE NEK11"/>
    <property type="match status" value="1"/>
</dbReference>
<dbReference type="AlphaFoldDB" id="A0A8E2F6L6"/>
<comment type="catalytic activity">
    <reaction evidence="7">
        <text>L-threonyl-[protein] + ATP = O-phospho-L-threonyl-[protein] + ADP + H(+)</text>
        <dbReference type="Rhea" id="RHEA:46608"/>
        <dbReference type="Rhea" id="RHEA-COMP:11060"/>
        <dbReference type="Rhea" id="RHEA-COMP:11605"/>
        <dbReference type="ChEBI" id="CHEBI:15378"/>
        <dbReference type="ChEBI" id="CHEBI:30013"/>
        <dbReference type="ChEBI" id="CHEBI:30616"/>
        <dbReference type="ChEBI" id="CHEBI:61977"/>
        <dbReference type="ChEBI" id="CHEBI:456216"/>
        <dbReference type="EC" id="2.7.11.1"/>
    </reaction>
</comment>
<keyword evidence="6" id="KW-0067">ATP-binding</keyword>
<dbReference type="InterPro" id="IPR000719">
    <property type="entry name" value="Prot_kinase_dom"/>
</dbReference>
<evidence type="ECO:0000313" key="12">
    <source>
        <dbReference type="Proteomes" id="UP000250140"/>
    </source>
</evidence>
<evidence type="ECO:0000256" key="4">
    <source>
        <dbReference type="ARBA" id="ARBA00022741"/>
    </source>
</evidence>
<feature type="region of interest" description="Disordered" evidence="9">
    <location>
        <begin position="617"/>
        <end position="664"/>
    </location>
</feature>
<dbReference type="EMBL" id="KV749073">
    <property type="protein sequence ID" value="OCL11295.1"/>
    <property type="molecule type" value="Genomic_DNA"/>
</dbReference>
<feature type="domain" description="Protein kinase" evidence="10">
    <location>
        <begin position="155"/>
        <end position="514"/>
    </location>
</feature>
<protein>
    <recommendedName>
        <fullName evidence="1">non-specific serine/threonine protein kinase</fullName>
        <ecNumber evidence="1">2.7.11.1</ecNumber>
    </recommendedName>
</protein>
<dbReference type="InterPro" id="IPR011009">
    <property type="entry name" value="Kinase-like_dom_sf"/>
</dbReference>
<keyword evidence="4" id="KW-0547">Nucleotide-binding</keyword>
<evidence type="ECO:0000256" key="7">
    <source>
        <dbReference type="ARBA" id="ARBA00047899"/>
    </source>
</evidence>
<dbReference type="Proteomes" id="UP000250140">
    <property type="component" value="Unassembled WGS sequence"/>
</dbReference>
<dbReference type="SUPFAM" id="SSF56112">
    <property type="entry name" value="Protein kinase-like (PK-like)"/>
    <property type="match status" value="1"/>
</dbReference>
<accession>A0A8E2F6L6</accession>
<evidence type="ECO:0000259" key="10">
    <source>
        <dbReference type="PROSITE" id="PS50011"/>
    </source>
</evidence>
<dbReference type="PANTHER" id="PTHR43671">
    <property type="entry name" value="SERINE/THREONINE-PROTEIN KINASE NEK"/>
    <property type="match status" value="1"/>
</dbReference>
<comment type="catalytic activity">
    <reaction evidence="8">
        <text>L-seryl-[protein] + ATP = O-phospho-L-seryl-[protein] + ADP + H(+)</text>
        <dbReference type="Rhea" id="RHEA:17989"/>
        <dbReference type="Rhea" id="RHEA-COMP:9863"/>
        <dbReference type="Rhea" id="RHEA-COMP:11604"/>
        <dbReference type="ChEBI" id="CHEBI:15378"/>
        <dbReference type="ChEBI" id="CHEBI:29999"/>
        <dbReference type="ChEBI" id="CHEBI:30616"/>
        <dbReference type="ChEBI" id="CHEBI:83421"/>
        <dbReference type="ChEBI" id="CHEBI:456216"/>
        <dbReference type="EC" id="2.7.11.1"/>
    </reaction>
</comment>
<dbReference type="PROSITE" id="PS00108">
    <property type="entry name" value="PROTEIN_KINASE_ST"/>
    <property type="match status" value="1"/>
</dbReference>
<dbReference type="InterPro" id="IPR008271">
    <property type="entry name" value="Ser/Thr_kinase_AS"/>
</dbReference>
<dbReference type="InterPro" id="IPR050660">
    <property type="entry name" value="NEK_Ser/Thr_kinase"/>
</dbReference>
<dbReference type="SMART" id="SM00220">
    <property type="entry name" value="S_TKc"/>
    <property type="match status" value="1"/>
</dbReference>
<evidence type="ECO:0000256" key="3">
    <source>
        <dbReference type="ARBA" id="ARBA00022679"/>
    </source>
</evidence>
<evidence type="ECO:0000256" key="2">
    <source>
        <dbReference type="ARBA" id="ARBA00022527"/>
    </source>
</evidence>
<proteinExistence type="predicted"/>
<reference evidence="11 12" key="1">
    <citation type="journal article" date="2016" name="Nat. Commun.">
        <title>Ectomycorrhizal ecology is imprinted in the genome of the dominant symbiotic fungus Cenococcum geophilum.</title>
        <authorList>
            <consortium name="DOE Joint Genome Institute"/>
            <person name="Peter M."/>
            <person name="Kohler A."/>
            <person name="Ohm R.A."/>
            <person name="Kuo A."/>
            <person name="Krutzmann J."/>
            <person name="Morin E."/>
            <person name="Arend M."/>
            <person name="Barry K.W."/>
            <person name="Binder M."/>
            <person name="Choi C."/>
            <person name="Clum A."/>
            <person name="Copeland A."/>
            <person name="Grisel N."/>
            <person name="Haridas S."/>
            <person name="Kipfer T."/>
            <person name="LaButti K."/>
            <person name="Lindquist E."/>
            <person name="Lipzen A."/>
            <person name="Maire R."/>
            <person name="Meier B."/>
            <person name="Mihaltcheva S."/>
            <person name="Molinier V."/>
            <person name="Murat C."/>
            <person name="Poggeler S."/>
            <person name="Quandt C.A."/>
            <person name="Sperisen C."/>
            <person name="Tritt A."/>
            <person name="Tisserant E."/>
            <person name="Crous P.W."/>
            <person name="Henrissat B."/>
            <person name="Nehls U."/>
            <person name="Egli S."/>
            <person name="Spatafora J.W."/>
            <person name="Grigoriev I.V."/>
            <person name="Martin F.M."/>
        </authorList>
    </citation>
    <scope>NUCLEOTIDE SEQUENCE [LARGE SCALE GENOMIC DNA]</scope>
    <source>
        <strain evidence="11 12">CBS 207.34</strain>
    </source>
</reference>
<keyword evidence="2" id="KW-0723">Serine/threonine-protein kinase</keyword>
<evidence type="ECO:0000256" key="1">
    <source>
        <dbReference type="ARBA" id="ARBA00012513"/>
    </source>
</evidence>